<feature type="compositionally biased region" description="Acidic residues" evidence="7">
    <location>
        <begin position="292"/>
        <end position="321"/>
    </location>
</feature>
<feature type="transmembrane region" description="Helical" evidence="8">
    <location>
        <begin position="971"/>
        <end position="992"/>
    </location>
</feature>
<feature type="compositionally biased region" description="Low complexity" evidence="7">
    <location>
        <begin position="770"/>
        <end position="797"/>
    </location>
</feature>
<feature type="region of interest" description="Disordered" evidence="7">
    <location>
        <begin position="1077"/>
        <end position="1115"/>
    </location>
</feature>
<dbReference type="RefSeq" id="XP_003064546.1">
    <property type="nucleotide sequence ID" value="XM_003064500.1"/>
</dbReference>
<dbReference type="InterPro" id="IPR051679">
    <property type="entry name" value="DASS-Related_Transporters"/>
</dbReference>
<dbReference type="OrthoDB" id="498124at2759"/>
<dbReference type="STRING" id="564608.C1N931"/>
<dbReference type="Gene3D" id="3.30.70.1450">
    <property type="entry name" value="Regulator of K+ conductance, C-terminal domain"/>
    <property type="match status" value="2"/>
</dbReference>
<reference evidence="10 11" key="1">
    <citation type="journal article" date="2009" name="Science">
        <title>Green evolution and dynamic adaptations revealed by genomes of the marine picoeukaryotes Micromonas.</title>
        <authorList>
            <person name="Worden A.Z."/>
            <person name="Lee J.H."/>
            <person name="Mock T."/>
            <person name="Rouze P."/>
            <person name="Simmons M.P."/>
            <person name="Aerts A.L."/>
            <person name="Allen A.E."/>
            <person name="Cuvelier M.L."/>
            <person name="Derelle E."/>
            <person name="Everett M.V."/>
            <person name="Foulon E."/>
            <person name="Grimwood J."/>
            <person name="Gundlach H."/>
            <person name="Henrissat B."/>
            <person name="Napoli C."/>
            <person name="McDonald S.M."/>
            <person name="Parker M.S."/>
            <person name="Rombauts S."/>
            <person name="Salamov A."/>
            <person name="Von Dassow P."/>
            <person name="Badger J.H."/>
            <person name="Coutinho P.M."/>
            <person name="Demir E."/>
            <person name="Dubchak I."/>
            <person name="Gentemann C."/>
            <person name="Eikrem W."/>
            <person name="Gready J.E."/>
            <person name="John U."/>
            <person name="Lanier W."/>
            <person name="Lindquist E.A."/>
            <person name="Lucas S."/>
            <person name="Mayer K.F."/>
            <person name="Moreau H."/>
            <person name="Not F."/>
            <person name="Otillar R."/>
            <person name="Panaud O."/>
            <person name="Pangilinan J."/>
            <person name="Paulsen I."/>
            <person name="Piegu B."/>
            <person name="Poliakov A."/>
            <person name="Robbens S."/>
            <person name="Schmutz J."/>
            <person name="Toulza E."/>
            <person name="Wyss T."/>
            <person name="Zelensky A."/>
            <person name="Zhou K."/>
            <person name="Armbrust E.V."/>
            <person name="Bhattacharya D."/>
            <person name="Goodenough U.W."/>
            <person name="Van de Peer Y."/>
            <person name="Grigoriev I.V."/>
        </authorList>
    </citation>
    <scope>NUCLEOTIDE SEQUENCE [LARGE SCALE GENOMIC DNA]</scope>
    <source>
        <strain evidence="10 11">CCMP1545</strain>
    </source>
</reference>
<evidence type="ECO:0000256" key="8">
    <source>
        <dbReference type="SAM" id="Phobius"/>
    </source>
</evidence>
<feature type="transmembrane region" description="Helical" evidence="8">
    <location>
        <begin position="891"/>
        <end position="914"/>
    </location>
</feature>
<feature type="region of interest" description="Disordered" evidence="7">
    <location>
        <begin position="516"/>
        <end position="672"/>
    </location>
</feature>
<feature type="domain" description="RCK C-terminal" evidence="9">
    <location>
        <begin position="444"/>
        <end position="529"/>
    </location>
</feature>
<comment type="subcellular location">
    <subcellularLocation>
        <location evidence="1">Membrane</location>
        <topology evidence="1">Multi-pass membrane protein</topology>
    </subcellularLocation>
</comment>
<dbReference type="CDD" id="cd04873">
    <property type="entry name" value="ACT_UUR-ACR-like"/>
    <property type="match status" value="1"/>
</dbReference>
<evidence type="ECO:0000256" key="1">
    <source>
        <dbReference type="ARBA" id="ARBA00004141"/>
    </source>
</evidence>
<dbReference type="OMA" id="CAEYGLM"/>
<sequence length="1115" mass="114781">MGEVWEGWFTVCVVFVAFGCLLWDVVAPDHVMMGALAVLMVSNVVSVAEGLSGFANEGLLTVAVLFVVAAGISATGGLDWYMGKLLGRPRTIAGAQLRRRWAENIRLPKEQVMMPLSFASILGGTCTLIGTSTNLVVLGMLNEWKGADGTSTRTYKMGLFDLGLGMCYVLLASRRLLPGGAAARRSGGGAGGAGGGAGGKGGAAGGRGEDLIVGARLQAWSAAVGRTVAGSGLRGLPGLYLVSVKRDETLMRAVGPEFVLAQGDVLYFTGLVESLGRVCAEYGLMAMTSEHDSDDDDDDDDDEVVEVDGGGDDTDGDEDEIAPTTSSSPETATAPGAPSDRGVDRGGVGGVPAAVPEKSELLEMQARSPHTGSHTTAFACATDRPGLLHDISQALNRLRVQLLHCEASAVANRSVSIWRLQTVLEETTREEIALVIDALLAPETGVEAVKKKGSIVLRVRVRESSRLVGSTPAEVNFRSAYNAAIVAMQRGGRSPEGKLGTTRLAAGDALVLQVREDSPLLEPAPKDLSTTGEYDSGGEDVAPAAASGGGGAGGRLSSPFKRVGSSSAKLSSGGGGGTPAGSANDLVAKGETPADSARANPNGALAGMSFQSRRRNPGENYYAPQTTSGISNSNSAATATPTPTPTPTPLGSGAGAKPSTAGMSIRSRPADAASADDVALEIPDGVPAARDPATLRARRVRVAHRDLEVIADGGGGGGDGNEFLIAVRVKPGAKNFIGKTADGAGLRSLPGLFLVSIERKREDGDAPKGEAATAATVEPPAQSSSSSSSSAAKTLSPPLTPPSLPPASGPGSVDRVDVVDPTDDALRADDVLWYAGNAKNIAMIRKVPGLAPYSSDQVSKLIVAALFAAGIMMCVGALSEQEARDAIKWDVIVTIAAAFGISKALQNSGVASAVANKLVDAATASGTGYVGLLVAVYLATFLISNVVTNNAAAALMFPIAAEAAEMQGESLLKIAFCVMLAASASFMSPFGYQTNLMVYGPGGYVFADFLRFGSPMQVAQLIVSVTVLALGEEWWWTCWLTLSGSFAFVCAVMTRERNYCGEGVDAVARFARGAVAKLKKRRDGGGEGEGEDGWENEEEEGEPPPPTAEANDATR</sequence>
<feature type="domain" description="RCK C-terminal" evidence="9">
    <location>
        <begin position="200"/>
        <end position="284"/>
    </location>
</feature>
<keyword evidence="6 8" id="KW-0472">Membrane</keyword>
<dbReference type="Pfam" id="PF02080">
    <property type="entry name" value="TrkA_C"/>
    <property type="match status" value="2"/>
</dbReference>
<accession>C1N931</accession>
<gene>
    <name evidence="10" type="ORF">MICPUCDRAFT_49218</name>
</gene>
<feature type="compositionally biased region" description="Low complexity" evidence="7">
    <location>
        <begin position="626"/>
        <end position="641"/>
    </location>
</feature>
<dbReference type="GO" id="GO:0006813">
    <property type="term" value="P:potassium ion transport"/>
    <property type="evidence" value="ECO:0007669"/>
    <property type="project" value="InterPro"/>
</dbReference>
<feature type="transmembrane region" description="Helical" evidence="8">
    <location>
        <begin position="861"/>
        <end position="879"/>
    </location>
</feature>
<feature type="transmembrane region" description="Helical" evidence="8">
    <location>
        <begin position="1034"/>
        <end position="1053"/>
    </location>
</feature>
<evidence type="ECO:0000259" key="9">
    <source>
        <dbReference type="PROSITE" id="PS51202"/>
    </source>
</evidence>
<dbReference type="eggNOG" id="ENOG502QPZM">
    <property type="taxonomic scope" value="Eukaryota"/>
</dbReference>
<proteinExistence type="predicted"/>
<organism evidence="11">
    <name type="scientific">Micromonas pusilla (strain CCMP1545)</name>
    <name type="common">Picoplanktonic green alga</name>
    <dbReference type="NCBI Taxonomy" id="564608"/>
    <lineage>
        <taxon>Eukaryota</taxon>
        <taxon>Viridiplantae</taxon>
        <taxon>Chlorophyta</taxon>
        <taxon>Mamiellophyceae</taxon>
        <taxon>Mamiellales</taxon>
        <taxon>Mamiellaceae</taxon>
        <taxon>Micromonas</taxon>
    </lineage>
</organism>
<dbReference type="InterPro" id="IPR036721">
    <property type="entry name" value="RCK_C_sf"/>
</dbReference>
<protein>
    <submittedName>
        <fullName evidence="10">Divalent Anion:Na+ symporter family</fullName>
    </submittedName>
</protein>
<keyword evidence="4" id="KW-0677">Repeat</keyword>
<dbReference type="InterPro" id="IPR004680">
    <property type="entry name" value="Cit_transptr-like_dom"/>
</dbReference>
<evidence type="ECO:0000256" key="6">
    <source>
        <dbReference type="ARBA" id="ARBA00023136"/>
    </source>
</evidence>
<dbReference type="KEGG" id="mpp:MICPUCDRAFT_49218"/>
<feature type="compositionally biased region" description="Low complexity" evidence="7">
    <location>
        <begin position="322"/>
        <end position="340"/>
    </location>
</feature>
<dbReference type="GeneID" id="9689825"/>
<feature type="region of interest" description="Disordered" evidence="7">
    <location>
        <begin position="763"/>
        <end position="818"/>
    </location>
</feature>
<evidence type="ECO:0000313" key="10">
    <source>
        <dbReference type="EMBL" id="EEH51451.1"/>
    </source>
</evidence>
<evidence type="ECO:0000256" key="4">
    <source>
        <dbReference type="ARBA" id="ARBA00022737"/>
    </source>
</evidence>
<feature type="transmembrane region" description="Helical" evidence="8">
    <location>
        <begin position="7"/>
        <end position="26"/>
    </location>
</feature>
<name>C1N931_MICPC</name>
<evidence type="ECO:0000256" key="3">
    <source>
        <dbReference type="ARBA" id="ARBA00022692"/>
    </source>
</evidence>
<dbReference type="Pfam" id="PF03600">
    <property type="entry name" value="CitMHS"/>
    <property type="match status" value="1"/>
</dbReference>
<dbReference type="InterPro" id="IPR006037">
    <property type="entry name" value="RCK_C"/>
</dbReference>
<evidence type="ECO:0000256" key="2">
    <source>
        <dbReference type="ARBA" id="ARBA00022448"/>
    </source>
</evidence>
<keyword evidence="2" id="KW-0813">Transport</keyword>
<evidence type="ECO:0000256" key="5">
    <source>
        <dbReference type="ARBA" id="ARBA00022989"/>
    </source>
</evidence>
<dbReference type="PANTHER" id="PTHR43652:SF2">
    <property type="entry name" value="BASIC AMINO ACID ANTIPORTER YFCC-RELATED"/>
    <property type="match status" value="1"/>
</dbReference>
<dbReference type="SUPFAM" id="SSF116726">
    <property type="entry name" value="TrkA C-terminal domain-like"/>
    <property type="match status" value="2"/>
</dbReference>
<evidence type="ECO:0000256" key="7">
    <source>
        <dbReference type="SAM" id="MobiDB-lite"/>
    </source>
</evidence>
<dbReference type="PROSITE" id="PS51202">
    <property type="entry name" value="RCK_C"/>
    <property type="match status" value="2"/>
</dbReference>
<dbReference type="GO" id="GO:0008324">
    <property type="term" value="F:monoatomic cation transmembrane transporter activity"/>
    <property type="evidence" value="ECO:0007669"/>
    <property type="project" value="InterPro"/>
</dbReference>
<keyword evidence="5 8" id="KW-1133">Transmembrane helix</keyword>
<dbReference type="GO" id="GO:0005886">
    <property type="term" value="C:plasma membrane"/>
    <property type="evidence" value="ECO:0007669"/>
    <property type="project" value="TreeGrafter"/>
</dbReference>
<dbReference type="PANTHER" id="PTHR43652">
    <property type="entry name" value="BASIC AMINO ACID ANTIPORTER YFCC-RELATED"/>
    <property type="match status" value="1"/>
</dbReference>
<feature type="transmembrane region" description="Helical" evidence="8">
    <location>
        <begin position="116"/>
        <end position="138"/>
    </location>
</feature>
<feature type="compositionally biased region" description="Pro residues" evidence="7">
    <location>
        <begin position="798"/>
        <end position="808"/>
    </location>
</feature>
<feature type="region of interest" description="Disordered" evidence="7">
    <location>
        <begin position="289"/>
        <end position="353"/>
    </location>
</feature>
<evidence type="ECO:0000313" key="11">
    <source>
        <dbReference type="Proteomes" id="UP000001876"/>
    </source>
</evidence>
<keyword evidence="3 8" id="KW-0812">Transmembrane</keyword>
<feature type="compositionally biased region" description="Acidic residues" evidence="7">
    <location>
        <begin position="1086"/>
        <end position="1102"/>
    </location>
</feature>
<dbReference type="AlphaFoldDB" id="C1N931"/>
<feature type="transmembrane region" description="Helical" evidence="8">
    <location>
        <begin position="934"/>
        <end position="959"/>
    </location>
</feature>
<feature type="transmembrane region" description="Helical" evidence="8">
    <location>
        <begin position="159"/>
        <end position="177"/>
    </location>
</feature>
<keyword evidence="11" id="KW-1185">Reference proteome</keyword>
<dbReference type="Proteomes" id="UP000001876">
    <property type="component" value="Unassembled WGS sequence"/>
</dbReference>
<dbReference type="EMBL" id="GG663751">
    <property type="protein sequence ID" value="EEH51451.1"/>
    <property type="molecule type" value="Genomic_DNA"/>
</dbReference>
<feature type="transmembrane region" description="Helical" evidence="8">
    <location>
        <begin position="58"/>
        <end position="78"/>
    </location>
</feature>
<feature type="transmembrane region" description="Helical" evidence="8">
    <location>
        <begin position="32"/>
        <end position="51"/>
    </location>
</feature>